<dbReference type="InterPro" id="IPR003807">
    <property type="entry name" value="DUF202"/>
</dbReference>
<feature type="transmembrane region" description="Helical" evidence="5">
    <location>
        <begin position="91"/>
        <end position="112"/>
    </location>
</feature>
<keyword evidence="3 5" id="KW-1133">Transmembrane helix</keyword>
<accession>A0A1G4YLS3</accession>
<comment type="subcellular location">
    <subcellularLocation>
        <location evidence="1">Endomembrane system</location>
        <topology evidence="1">Multi-pass membrane protein</topology>
    </subcellularLocation>
</comment>
<dbReference type="RefSeq" id="WP_092805807.1">
    <property type="nucleotide sequence ID" value="NZ_FMUH01000005.1"/>
</dbReference>
<proteinExistence type="predicted"/>
<evidence type="ECO:0000259" key="6">
    <source>
        <dbReference type="Pfam" id="PF02656"/>
    </source>
</evidence>
<protein>
    <recommendedName>
        <fullName evidence="6">DUF202 domain-containing protein</fullName>
    </recommendedName>
</protein>
<dbReference type="GO" id="GO:0012505">
    <property type="term" value="C:endomembrane system"/>
    <property type="evidence" value="ECO:0007669"/>
    <property type="project" value="UniProtKB-SubCell"/>
</dbReference>
<dbReference type="Pfam" id="PF02656">
    <property type="entry name" value="DUF202"/>
    <property type="match status" value="1"/>
</dbReference>
<dbReference type="AlphaFoldDB" id="A0A1G4YLS3"/>
<evidence type="ECO:0000256" key="4">
    <source>
        <dbReference type="ARBA" id="ARBA00023136"/>
    </source>
</evidence>
<keyword evidence="8" id="KW-1185">Reference proteome</keyword>
<keyword evidence="2 5" id="KW-0812">Transmembrane</keyword>
<dbReference type="Proteomes" id="UP000198981">
    <property type="component" value="Unassembled WGS sequence"/>
</dbReference>
<evidence type="ECO:0000256" key="1">
    <source>
        <dbReference type="ARBA" id="ARBA00004127"/>
    </source>
</evidence>
<evidence type="ECO:0000313" key="8">
    <source>
        <dbReference type="Proteomes" id="UP000198981"/>
    </source>
</evidence>
<evidence type="ECO:0000313" key="7">
    <source>
        <dbReference type="EMBL" id="SCX54279.1"/>
    </source>
</evidence>
<feature type="transmembrane region" description="Helical" evidence="5">
    <location>
        <begin position="47"/>
        <end position="70"/>
    </location>
</feature>
<organism evidence="7 8">
    <name type="scientific">Klenkia marina</name>
    <dbReference type="NCBI Taxonomy" id="1960309"/>
    <lineage>
        <taxon>Bacteria</taxon>
        <taxon>Bacillati</taxon>
        <taxon>Actinomycetota</taxon>
        <taxon>Actinomycetes</taxon>
        <taxon>Geodermatophilales</taxon>
        <taxon>Geodermatophilaceae</taxon>
        <taxon>Klenkia</taxon>
    </lineage>
</organism>
<reference evidence="8" key="1">
    <citation type="submission" date="2016-10" db="EMBL/GenBank/DDBJ databases">
        <authorList>
            <person name="Varghese N."/>
            <person name="Submissions S."/>
        </authorList>
    </citation>
    <scope>NUCLEOTIDE SEQUENCE [LARGE SCALE GENOMIC DNA]</scope>
    <source>
        <strain evidence="8">DSM 45722</strain>
    </source>
</reference>
<evidence type="ECO:0000256" key="5">
    <source>
        <dbReference type="SAM" id="Phobius"/>
    </source>
</evidence>
<feature type="domain" description="DUF202" evidence="6">
    <location>
        <begin position="11"/>
        <end position="74"/>
    </location>
</feature>
<sequence length="118" mass="11650">MTAAAGQVPDAGLQPERTVLAWRRTALAMTVAAATAGRLAAPVLGTAALVLAAAGVALAVLVAVVAGRRYRAVRESLRTRGDLTGVARPALPLAALAGSGVVVGVLALVVVVGQHAGR</sequence>
<dbReference type="EMBL" id="FMUH01000005">
    <property type="protein sequence ID" value="SCX54279.1"/>
    <property type="molecule type" value="Genomic_DNA"/>
</dbReference>
<gene>
    <name evidence="7" type="ORF">SAMN03159343_3050</name>
</gene>
<keyword evidence="4 5" id="KW-0472">Membrane</keyword>
<evidence type="ECO:0000256" key="2">
    <source>
        <dbReference type="ARBA" id="ARBA00022692"/>
    </source>
</evidence>
<evidence type="ECO:0000256" key="3">
    <source>
        <dbReference type="ARBA" id="ARBA00022989"/>
    </source>
</evidence>
<name>A0A1G4YLS3_9ACTN</name>